<dbReference type="AlphaFoldDB" id="A0A0G3WGQ7"/>
<comment type="catalytic activity">
    <reaction evidence="8">
        <text>a 6-O-methyl-2'-deoxyguanosine in DNA + L-cysteinyl-[protein] = S-methyl-L-cysteinyl-[protein] + a 2'-deoxyguanosine in DNA</text>
        <dbReference type="Rhea" id="RHEA:24000"/>
        <dbReference type="Rhea" id="RHEA-COMP:10131"/>
        <dbReference type="Rhea" id="RHEA-COMP:10132"/>
        <dbReference type="Rhea" id="RHEA-COMP:11367"/>
        <dbReference type="Rhea" id="RHEA-COMP:11368"/>
        <dbReference type="ChEBI" id="CHEBI:29950"/>
        <dbReference type="ChEBI" id="CHEBI:82612"/>
        <dbReference type="ChEBI" id="CHEBI:85445"/>
        <dbReference type="ChEBI" id="CHEBI:85448"/>
        <dbReference type="EC" id="2.1.1.63"/>
    </reaction>
</comment>
<dbReference type="GO" id="GO:0032259">
    <property type="term" value="P:methylation"/>
    <property type="evidence" value="ECO:0007669"/>
    <property type="project" value="UniProtKB-KW"/>
</dbReference>
<keyword evidence="7" id="KW-0234">DNA repair</keyword>
<organism evidence="10 11">
    <name type="scientific">Endomicrobium proavitum</name>
    <dbReference type="NCBI Taxonomy" id="1408281"/>
    <lineage>
        <taxon>Bacteria</taxon>
        <taxon>Pseudomonadati</taxon>
        <taxon>Elusimicrobiota</taxon>
        <taxon>Endomicrobiia</taxon>
        <taxon>Endomicrobiales</taxon>
        <taxon>Endomicrobiaceae</taxon>
        <taxon>Endomicrobium</taxon>
    </lineage>
</organism>
<accession>A0A0G3WGQ7</accession>
<evidence type="ECO:0000313" key="10">
    <source>
        <dbReference type="EMBL" id="AKL97861.1"/>
    </source>
</evidence>
<dbReference type="STRING" id="1408281.Epro_0482"/>
<feature type="domain" description="Methylated-DNA-[protein]-cysteine S-methyltransferase DNA binding" evidence="9">
    <location>
        <begin position="40"/>
        <end position="121"/>
    </location>
</feature>
<dbReference type="InterPro" id="IPR001497">
    <property type="entry name" value="MethylDNA_cys_MeTrfase_AS"/>
</dbReference>
<evidence type="ECO:0000256" key="6">
    <source>
        <dbReference type="ARBA" id="ARBA00022763"/>
    </source>
</evidence>
<evidence type="ECO:0000256" key="8">
    <source>
        <dbReference type="ARBA" id="ARBA00049348"/>
    </source>
</evidence>
<gene>
    <name evidence="10" type="primary">ada</name>
    <name evidence="10" type="ORF">Epro_0482</name>
</gene>
<dbReference type="GO" id="GO:0006281">
    <property type="term" value="P:DNA repair"/>
    <property type="evidence" value="ECO:0007669"/>
    <property type="project" value="UniProtKB-KW"/>
</dbReference>
<keyword evidence="4 10" id="KW-0489">Methyltransferase</keyword>
<comment type="similarity">
    <text evidence="2">Belongs to the MGMT family.</text>
</comment>
<evidence type="ECO:0000256" key="1">
    <source>
        <dbReference type="ARBA" id="ARBA00001286"/>
    </source>
</evidence>
<dbReference type="InterPro" id="IPR036217">
    <property type="entry name" value="MethylDNA_cys_MeTrfase_DNAb"/>
</dbReference>
<reference evidence="10 11" key="1">
    <citation type="submission" date="2014-09" db="EMBL/GenBank/DDBJ databases">
        <title>Complete genome sequence of Endomicrobium proavitum.</title>
        <authorList>
            <person name="Zheng H."/>
        </authorList>
    </citation>
    <scope>NUCLEOTIDE SEQUENCE [LARGE SCALE GENOMIC DNA]</scope>
    <source>
        <strain evidence="10 11">Rsa215</strain>
    </source>
</reference>
<dbReference type="FunFam" id="1.10.10.10:FF:000214">
    <property type="entry name" value="Methylated-DNA--protein-cysteine methyltransferase"/>
    <property type="match status" value="1"/>
</dbReference>
<evidence type="ECO:0000256" key="7">
    <source>
        <dbReference type="ARBA" id="ARBA00023204"/>
    </source>
</evidence>
<protein>
    <recommendedName>
        <fullName evidence="3">methylated-DNA--[protein]-cysteine S-methyltransferase</fullName>
        <ecNumber evidence="3">2.1.1.63</ecNumber>
    </recommendedName>
</protein>
<dbReference type="PANTHER" id="PTHR10815">
    <property type="entry name" value="METHYLATED-DNA--PROTEIN-CYSTEINE METHYLTRANSFERASE"/>
    <property type="match status" value="1"/>
</dbReference>
<evidence type="ECO:0000256" key="5">
    <source>
        <dbReference type="ARBA" id="ARBA00022679"/>
    </source>
</evidence>
<name>A0A0G3WGQ7_9BACT</name>
<dbReference type="Gene3D" id="1.10.10.10">
    <property type="entry name" value="Winged helix-like DNA-binding domain superfamily/Winged helix DNA-binding domain"/>
    <property type="match status" value="1"/>
</dbReference>
<keyword evidence="6" id="KW-0227">DNA damage</keyword>
<sequence length="130" mass="14545">MPVLRNYNSAKSNKMSKLHGEFKMKKLSKEILEKMKNYPPFYVKVWKECFNIPAGKTLTYLQLAKKIGAPKAARAVGTALSKNPFAPVVPCHRVIRTDGKMGGFSAKGGIKLKLKMLDYEKRTGKNAKLS</sequence>
<dbReference type="PATRIC" id="fig|1408281.3.peg.495"/>
<keyword evidence="5 10" id="KW-0808">Transferase</keyword>
<dbReference type="KEGG" id="epo:Epro_0482"/>
<dbReference type="Proteomes" id="UP000035337">
    <property type="component" value="Chromosome"/>
</dbReference>
<evidence type="ECO:0000256" key="4">
    <source>
        <dbReference type="ARBA" id="ARBA00022603"/>
    </source>
</evidence>
<proteinExistence type="inferred from homology"/>
<dbReference type="EC" id="2.1.1.63" evidence="3"/>
<dbReference type="GO" id="GO:0003908">
    <property type="term" value="F:methylated-DNA-[protein]-cysteine S-methyltransferase activity"/>
    <property type="evidence" value="ECO:0007669"/>
    <property type="project" value="UniProtKB-EC"/>
</dbReference>
<evidence type="ECO:0000259" key="9">
    <source>
        <dbReference type="Pfam" id="PF01035"/>
    </source>
</evidence>
<evidence type="ECO:0000256" key="2">
    <source>
        <dbReference type="ARBA" id="ARBA00008711"/>
    </source>
</evidence>
<comment type="catalytic activity">
    <reaction evidence="1">
        <text>a 4-O-methyl-thymidine in DNA + L-cysteinyl-[protein] = a thymidine in DNA + S-methyl-L-cysteinyl-[protein]</text>
        <dbReference type="Rhea" id="RHEA:53428"/>
        <dbReference type="Rhea" id="RHEA-COMP:10131"/>
        <dbReference type="Rhea" id="RHEA-COMP:10132"/>
        <dbReference type="Rhea" id="RHEA-COMP:13555"/>
        <dbReference type="Rhea" id="RHEA-COMP:13556"/>
        <dbReference type="ChEBI" id="CHEBI:29950"/>
        <dbReference type="ChEBI" id="CHEBI:82612"/>
        <dbReference type="ChEBI" id="CHEBI:137386"/>
        <dbReference type="ChEBI" id="CHEBI:137387"/>
        <dbReference type="EC" id="2.1.1.63"/>
    </reaction>
</comment>
<evidence type="ECO:0000313" key="11">
    <source>
        <dbReference type="Proteomes" id="UP000035337"/>
    </source>
</evidence>
<dbReference type="Pfam" id="PF01035">
    <property type="entry name" value="DNA_binding_1"/>
    <property type="match status" value="1"/>
</dbReference>
<dbReference type="PANTHER" id="PTHR10815:SF13">
    <property type="entry name" value="METHYLATED-DNA--PROTEIN-CYSTEINE METHYLTRANSFERASE"/>
    <property type="match status" value="1"/>
</dbReference>
<dbReference type="CDD" id="cd06445">
    <property type="entry name" value="ATase"/>
    <property type="match status" value="1"/>
</dbReference>
<dbReference type="EMBL" id="CP009498">
    <property type="protein sequence ID" value="AKL97861.1"/>
    <property type="molecule type" value="Genomic_DNA"/>
</dbReference>
<dbReference type="InterPro" id="IPR036388">
    <property type="entry name" value="WH-like_DNA-bd_sf"/>
</dbReference>
<evidence type="ECO:0000256" key="3">
    <source>
        <dbReference type="ARBA" id="ARBA00011918"/>
    </source>
</evidence>
<dbReference type="InterPro" id="IPR014048">
    <property type="entry name" value="MethylDNA_cys_MeTrfase_DNA-bd"/>
</dbReference>
<dbReference type="PROSITE" id="PS00374">
    <property type="entry name" value="MGMT"/>
    <property type="match status" value="1"/>
</dbReference>
<dbReference type="SUPFAM" id="SSF46767">
    <property type="entry name" value="Methylated DNA-protein cysteine methyltransferase, C-terminal domain"/>
    <property type="match status" value="1"/>
</dbReference>
<keyword evidence="11" id="KW-1185">Reference proteome</keyword>
<dbReference type="NCBIfam" id="TIGR00589">
    <property type="entry name" value="ogt"/>
    <property type="match status" value="1"/>
</dbReference>